<accession>A0A3G1GLF8</accession>
<dbReference type="EMBL" id="KY210139">
    <property type="protein sequence ID" value="APQ41928.1"/>
    <property type="molecule type" value="Genomic_DNA"/>
</dbReference>
<reference evidence="1 2" key="1">
    <citation type="submission" date="2016-11" db="EMBL/GenBank/DDBJ databases">
        <authorList>
            <person name="Gasic K."/>
        </authorList>
    </citation>
    <scope>NUCLEOTIDE SEQUENCE [LARGE SCALE GENOMIC DNA]</scope>
</reference>
<proteinExistence type="predicted"/>
<name>A0A3G1GLF8_9CAUD</name>
<sequence>MLEAADTPQGFTDYVVRFRKAGLLMRSQVCRVRTETEAMAWAHDAVKTGNWRGWAIMDVATVEESMARFWGAR</sequence>
<dbReference type="Proteomes" id="UP000272247">
    <property type="component" value="Segment"/>
</dbReference>
<evidence type="ECO:0000313" key="2">
    <source>
        <dbReference type="Proteomes" id="UP000272247"/>
    </source>
</evidence>
<keyword evidence="2" id="KW-1185">Reference proteome</keyword>
<gene>
    <name evidence="1" type="ORF">K1pha_49</name>
</gene>
<organism evidence="1 2">
    <name type="scientific">Xanthomonas phage KPhi1</name>
    <dbReference type="NCBI Taxonomy" id="1927017"/>
    <lineage>
        <taxon>Viruses</taxon>
        <taxon>Duplodnaviria</taxon>
        <taxon>Heunggongvirae</taxon>
        <taxon>Uroviricota</taxon>
        <taxon>Caudoviricetes</taxon>
        <taxon>Kantovirinae</taxon>
        <taxon>Beograduvirus</taxon>
        <taxon>Beograduvirus KPhi1</taxon>
    </lineage>
</organism>
<protein>
    <submittedName>
        <fullName evidence="1">Uncharacterized protein</fullName>
    </submittedName>
</protein>
<evidence type="ECO:0000313" key="1">
    <source>
        <dbReference type="EMBL" id="APQ41928.1"/>
    </source>
</evidence>